<dbReference type="SMART" id="SM00749">
    <property type="entry name" value="BON"/>
    <property type="match status" value="3"/>
</dbReference>
<keyword evidence="1" id="KW-0732">Signal</keyword>
<protein>
    <submittedName>
        <fullName evidence="3">Osmotically-inducible protein OsmY</fullName>
    </submittedName>
</protein>
<dbReference type="AlphaFoldDB" id="A0A841EPD9"/>
<dbReference type="InterPro" id="IPR051686">
    <property type="entry name" value="Lipoprotein_DolP"/>
</dbReference>
<evidence type="ECO:0000313" key="3">
    <source>
        <dbReference type="EMBL" id="MBB6002588.1"/>
    </source>
</evidence>
<reference evidence="3 4" key="1">
    <citation type="submission" date="2020-08" db="EMBL/GenBank/DDBJ databases">
        <title>Functional genomics of gut bacteria from endangered species of beetles.</title>
        <authorList>
            <person name="Carlos-Shanley C."/>
        </authorList>
    </citation>
    <scope>NUCLEOTIDE SEQUENCE [LARGE SCALE GENOMIC DNA]</scope>
    <source>
        <strain evidence="3 4">S00070</strain>
    </source>
</reference>
<dbReference type="InterPro" id="IPR014004">
    <property type="entry name" value="Transpt-assoc_nodulatn_dom_bac"/>
</dbReference>
<gene>
    <name evidence="3" type="ORF">HNP25_001240</name>
</gene>
<sequence length="224" mass="25283">MKTNEELQKDVQNAIKWEPLLHAAEIGVTVKDGVVTLSGSVDSYSKKFEAEKAAKNIIGVKVVVEKIEVKFKSDTSKKDDNEIADEILSAFKWNLEVPDSKIKVKVEKGWVTLEGEVHWNYQRNAAKHAVDKLMGVTGVSNDILIKSEIQNDIKKSDIEDALKRNWAIDDEHININVDGHIVTLTGSVDSWYQKDEAARIAWNAPGVWMVDNELEVEYEYALMD</sequence>
<dbReference type="Pfam" id="PF04972">
    <property type="entry name" value="BON"/>
    <property type="match status" value="3"/>
</dbReference>
<accession>A0A841EPD9</accession>
<dbReference type="Proteomes" id="UP000524404">
    <property type="component" value="Unassembled WGS sequence"/>
</dbReference>
<feature type="domain" description="BON" evidence="2">
    <location>
        <begin position="79"/>
        <end position="147"/>
    </location>
</feature>
<feature type="domain" description="BON" evidence="2">
    <location>
        <begin position="3"/>
        <end position="71"/>
    </location>
</feature>
<proteinExistence type="predicted"/>
<dbReference type="PANTHER" id="PTHR34606:SF4">
    <property type="entry name" value="OUTER MEMBRANE LIPOPROTEIN DOLP"/>
    <property type="match status" value="1"/>
</dbReference>
<evidence type="ECO:0000256" key="1">
    <source>
        <dbReference type="ARBA" id="ARBA00022729"/>
    </source>
</evidence>
<dbReference type="PANTHER" id="PTHR34606">
    <property type="entry name" value="BON DOMAIN-CONTAINING PROTEIN"/>
    <property type="match status" value="1"/>
</dbReference>
<dbReference type="PROSITE" id="PS50914">
    <property type="entry name" value="BON"/>
    <property type="match status" value="3"/>
</dbReference>
<organism evidence="3 4">
    <name type="scientific">Arcicella rosea</name>
    <dbReference type="NCBI Taxonomy" id="502909"/>
    <lineage>
        <taxon>Bacteria</taxon>
        <taxon>Pseudomonadati</taxon>
        <taxon>Bacteroidota</taxon>
        <taxon>Cytophagia</taxon>
        <taxon>Cytophagales</taxon>
        <taxon>Flectobacillaceae</taxon>
        <taxon>Arcicella</taxon>
    </lineage>
</organism>
<evidence type="ECO:0000259" key="2">
    <source>
        <dbReference type="PROSITE" id="PS50914"/>
    </source>
</evidence>
<dbReference type="Gene3D" id="3.30.1340.30">
    <property type="match status" value="3"/>
</dbReference>
<comment type="caution">
    <text evidence="3">The sequence shown here is derived from an EMBL/GenBank/DDBJ whole genome shotgun (WGS) entry which is preliminary data.</text>
</comment>
<dbReference type="EMBL" id="JACHKT010000006">
    <property type="protein sequence ID" value="MBB6002588.1"/>
    <property type="molecule type" value="Genomic_DNA"/>
</dbReference>
<keyword evidence="4" id="KW-1185">Reference proteome</keyword>
<evidence type="ECO:0000313" key="4">
    <source>
        <dbReference type="Proteomes" id="UP000524404"/>
    </source>
</evidence>
<dbReference type="InterPro" id="IPR007055">
    <property type="entry name" value="BON_dom"/>
</dbReference>
<name>A0A841EPD9_9BACT</name>
<dbReference type="RefSeq" id="WP_184131860.1">
    <property type="nucleotide sequence ID" value="NZ_JACHKT010000006.1"/>
</dbReference>
<feature type="domain" description="BON" evidence="2">
    <location>
        <begin position="150"/>
        <end position="218"/>
    </location>
</feature>